<proteinExistence type="predicted"/>
<gene>
    <name evidence="1" type="ORF">NCTC11544_05300</name>
</gene>
<evidence type="ECO:0000313" key="2">
    <source>
        <dbReference type="Proteomes" id="UP000255529"/>
    </source>
</evidence>
<dbReference type="Gene3D" id="3.50.50.60">
    <property type="entry name" value="FAD/NAD(P)-binding domain"/>
    <property type="match status" value="1"/>
</dbReference>
<organism evidence="1 2">
    <name type="scientific">Serratia quinivorans</name>
    <dbReference type="NCBI Taxonomy" id="137545"/>
    <lineage>
        <taxon>Bacteria</taxon>
        <taxon>Pseudomonadati</taxon>
        <taxon>Pseudomonadota</taxon>
        <taxon>Gammaproteobacteria</taxon>
        <taxon>Enterobacterales</taxon>
        <taxon>Yersiniaceae</taxon>
        <taxon>Serratia</taxon>
    </lineage>
</organism>
<sequence>MPILASPAILLRFGTEKHLINTLISGHDVEARHARNGDILAAEDFPLSGNTDNVAAETLAAMKSGLNGAASLHLLSQSVGQRPVPEDGCPVIGFVGERPGVYVAVMHPAVTCAATLGRIVSEELISGNNPEIPAIYRPARIISAPKQP</sequence>
<dbReference type="Proteomes" id="UP000255529">
    <property type="component" value="Unassembled WGS sequence"/>
</dbReference>
<evidence type="ECO:0000313" key="1">
    <source>
        <dbReference type="EMBL" id="SUI90636.1"/>
    </source>
</evidence>
<accession>A0A380AZB2</accession>
<dbReference type="InterPro" id="IPR036188">
    <property type="entry name" value="FAD/NAD-bd_sf"/>
</dbReference>
<dbReference type="EMBL" id="UGYN01000002">
    <property type="protein sequence ID" value="SUI90636.1"/>
    <property type="molecule type" value="Genomic_DNA"/>
</dbReference>
<name>A0A380AZB2_9GAMM</name>
<dbReference type="Gene3D" id="3.30.9.10">
    <property type="entry name" value="D-Amino Acid Oxidase, subunit A, domain 2"/>
    <property type="match status" value="1"/>
</dbReference>
<dbReference type="AlphaFoldDB" id="A0A380AZB2"/>
<reference evidence="1 2" key="1">
    <citation type="submission" date="2018-06" db="EMBL/GenBank/DDBJ databases">
        <authorList>
            <consortium name="Pathogen Informatics"/>
            <person name="Doyle S."/>
        </authorList>
    </citation>
    <scope>NUCLEOTIDE SEQUENCE [LARGE SCALE GENOMIC DNA]</scope>
    <source>
        <strain evidence="1 2">NCTC11544</strain>
    </source>
</reference>
<protein>
    <submittedName>
        <fullName evidence="1">FAD dependent oxidoreductase</fullName>
    </submittedName>
</protein>